<feature type="transmembrane region" description="Helical" evidence="2">
    <location>
        <begin position="12"/>
        <end position="32"/>
    </location>
</feature>
<dbReference type="AlphaFoldDB" id="A0A1H0ZF49"/>
<name>A0A1H0ZF49_9ACTN</name>
<dbReference type="OrthoDB" id="5187794at2"/>
<keyword evidence="4" id="KW-1185">Reference proteome</keyword>
<evidence type="ECO:0008006" key="5">
    <source>
        <dbReference type="Google" id="ProtNLM"/>
    </source>
</evidence>
<evidence type="ECO:0000313" key="3">
    <source>
        <dbReference type="EMBL" id="SDQ25939.1"/>
    </source>
</evidence>
<gene>
    <name evidence="3" type="ORF">SAMN04489718_1003</name>
</gene>
<evidence type="ECO:0000256" key="2">
    <source>
        <dbReference type="SAM" id="Phobius"/>
    </source>
</evidence>
<protein>
    <recommendedName>
        <fullName evidence="5">DUF4383 domain-containing protein</fullName>
    </recommendedName>
</protein>
<reference evidence="4" key="1">
    <citation type="submission" date="2016-10" db="EMBL/GenBank/DDBJ databases">
        <authorList>
            <person name="Varghese N."/>
            <person name="Submissions S."/>
        </authorList>
    </citation>
    <scope>NUCLEOTIDE SEQUENCE [LARGE SCALE GENOMIC DNA]</scope>
    <source>
        <strain evidence="4">DSM 45459</strain>
    </source>
</reference>
<feature type="transmembrane region" description="Helical" evidence="2">
    <location>
        <begin position="83"/>
        <end position="106"/>
    </location>
</feature>
<accession>A0A1H0ZF49</accession>
<dbReference type="EMBL" id="FNKO01000001">
    <property type="protein sequence ID" value="SDQ25939.1"/>
    <property type="molecule type" value="Genomic_DNA"/>
</dbReference>
<keyword evidence="2" id="KW-0812">Transmembrane</keyword>
<dbReference type="STRING" id="995062.SAMN04489718_1003"/>
<keyword evidence="2" id="KW-1133">Transmembrane helix</keyword>
<keyword evidence="2" id="KW-0472">Membrane</keyword>
<feature type="transmembrane region" description="Helical" evidence="2">
    <location>
        <begin position="52"/>
        <end position="71"/>
    </location>
</feature>
<dbReference type="Proteomes" id="UP000199301">
    <property type="component" value="Unassembled WGS sequence"/>
</dbReference>
<feature type="compositionally biased region" description="Acidic residues" evidence="1">
    <location>
        <begin position="155"/>
        <end position="165"/>
    </location>
</feature>
<sequence length="218" mass="23641">MALGPRTVHLIHRSGAAVIGLALLVFAITGLVRGLSWFRTEGQWVYGLSSNGALAVISVVAGALLVGAALWGPRVSSTTSVVFAVLFLLSGIVHLAILHTAFNVLAFRLPNVFFSLVVGIFLLVLGFYGRVSGGLPPDNPYRRAHPMRSRRPDPEEQLSAEEPDEQERRLLEAEVAMGEGKATVEQVLSVRRDHARRRASERARAWRQAARRGSSDGG</sequence>
<dbReference type="Pfam" id="PF14325">
    <property type="entry name" value="DUF4383"/>
    <property type="match status" value="1"/>
</dbReference>
<feature type="region of interest" description="Disordered" evidence="1">
    <location>
        <begin position="192"/>
        <end position="218"/>
    </location>
</feature>
<feature type="transmembrane region" description="Helical" evidence="2">
    <location>
        <begin position="112"/>
        <end position="131"/>
    </location>
</feature>
<organism evidence="3 4">
    <name type="scientific">Actinopolyspora saharensis</name>
    <dbReference type="NCBI Taxonomy" id="995062"/>
    <lineage>
        <taxon>Bacteria</taxon>
        <taxon>Bacillati</taxon>
        <taxon>Actinomycetota</taxon>
        <taxon>Actinomycetes</taxon>
        <taxon>Actinopolysporales</taxon>
        <taxon>Actinopolysporaceae</taxon>
        <taxon>Actinopolyspora</taxon>
    </lineage>
</organism>
<dbReference type="RefSeq" id="WP_092521399.1">
    <property type="nucleotide sequence ID" value="NZ_FNKO01000001.1"/>
</dbReference>
<evidence type="ECO:0000313" key="4">
    <source>
        <dbReference type="Proteomes" id="UP000199301"/>
    </source>
</evidence>
<feature type="region of interest" description="Disordered" evidence="1">
    <location>
        <begin position="138"/>
        <end position="166"/>
    </location>
</feature>
<evidence type="ECO:0000256" key="1">
    <source>
        <dbReference type="SAM" id="MobiDB-lite"/>
    </source>
</evidence>
<proteinExistence type="predicted"/>